<keyword evidence="1" id="KW-0805">Transcription regulation</keyword>
<dbReference type="InterPro" id="IPR036388">
    <property type="entry name" value="WH-like_DNA-bd_sf"/>
</dbReference>
<name>A0ABY4FU32_9MICO</name>
<dbReference type="InterPro" id="IPR029016">
    <property type="entry name" value="GAF-like_dom_sf"/>
</dbReference>
<keyword evidence="2" id="KW-0238">DNA-binding</keyword>
<dbReference type="SUPFAM" id="SSF55781">
    <property type="entry name" value="GAF domain-like"/>
    <property type="match status" value="1"/>
</dbReference>
<sequence length="257" mass="27181">MSATPASTPASSTRESSTRVQSVERAFALLEALASADRSVALADLAARVGLAVPTAHRLLATLRDLGYVRQDEQRSYALGAALIGLGERATPQLAELARPALIRLEDAAQETANLAVLDGDLVTYIGQMPSRHRMRMFTEVGRRVLPHASGVGKAMLAALPEPRVRALVARTGLPRYTPTTLTAEDALLADLRETRRRGFAIDDGEQEVGVRCIAVAVPGTAAAVSISGPAVRMTDAIVETAVRELTLAAQELAAAR</sequence>
<dbReference type="Pfam" id="PF09339">
    <property type="entry name" value="HTH_IclR"/>
    <property type="match status" value="1"/>
</dbReference>
<keyword evidence="7" id="KW-1185">Reference proteome</keyword>
<dbReference type="EMBL" id="CP095043">
    <property type="protein sequence ID" value="UOQ59792.1"/>
    <property type="molecule type" value="Genomic_DNA"/>
</dbReference>
<dbReference type="PROSITE" id="PS51078">
    <property type="entry name" value="ICLR_ED"/>
    <property type="match status" value="1"/>
</dbReference>
<dbReference type="Pfam" id="PF01614">
    <property type="entry name" value="IclR_C"/>
    <property type="match status" value="1"/>
</dbReference>
<evidence type="ECO:0000256" key="2">
    <source>
        <dbReference type="ARBA" id="ARBA00023125"/>
    </source>
</evidence>
<organism evidence="6 7">
    <name type="scientific">Leucobacter rhizosphaerae</name>
    <dbReference type="NCBI Taxonomy" id="2932245"/>
    <lineage>
        <taxon>Bacteria</taxon>
        <taxon>Bacillati</taxon>
        <taxon>Actinomycetota</taxon>
        <taxon>Actinomycetes</taxon>
        <taxon>Micrococcales</taxon>
        <taxon>Microbacteriaceae</taxon>
        <taxon>Leucobacter</taxon>
    </lineage>
</organism>
<dbReference type="Proteomes" id="UP000831775">
    <property type="component" value="Chromosome"/>
</dbReference>
<evidence type="ECO:0000256" key="1">
    <source>
        <dbReference type="ARBA" id="ARBA00023015"/>
    </source>
</evidence>
<evidence type="ECO:0000313" key="6">
    <source>
        <dbReference type="EMBL" id="UOQ59792.1"/>
    </source>
</evidence>
<dbReference type="SMART" id="SM00346">
    <property type="entry name" value="HTH_ICLR"/>
    <property type="match status" value="1"/>
</dbReference>
<dbReference type="InterPro" id="IPR005471">
    <property type="entry name" value="Tscrpt_reg_IclR_N"/>
</dbReference>
<proteinExistence type="predicted"/>
<dbReference type="InterPro" id="IPR050707">
    <property type="entry name" value="HTH_MetabolicPath_Reg"/>
</dbReference>
<feature type="domain" description="IclR-ED" evidence="5">
    <location>
        <begin position="82"/>
        <end position="257"/>
    </location>
</feature>
<dbReference type="InterPro" id="IPR036390">
    <property type="entry name" value="WH_DNA-bd_sf"/>
</dbReference>
<feature type="domain" description="HTH iclR-type" evidence="4">
    <location>
        <begin position="20"/>
        <end position="81"/>
    </location>
</feature>
<gene>
    <name evidence="6" type="ORF">MUN76_12155</name>
</gene>
<evidence type="ECO:0000259" key="4">
    <source>
        <dbReference type="PROSITE" id="PS51077"/>
    </source>
</evidence>
<dbReference type="PANTHER" id="PTHR30136:SF24">
    <property type="entry name" value="HTH-TYPE TRANSCRIPTIONAL REPRESSOR ALLR"/>
    <property type="match status" value="1"/>
</dbReference>
<dbReference type="SUPFAM" id="SSF46785">
    <property type="entry name" value="Winged helix' DNA-binding domain"/>
    <property type="match status" value="1"/>
</dbReference>
<dbReference type="InterPro" id="IPR014757">
    <property type="entry name" value="Tscrpt_reg_IclR_C"/>
</dbReference>
<protein>
    <submittedName>
        <fullName evidence="6">IclR family transcriptional regulator</fullName>
    </submittedName>
</protein>
<dbReference type="PROSITE" id="PS51077">
    <property type="entry name" value="HTH_ICLR"/>
    <property type="match status" value="1"/>
</dbReference>
<reference evidence="6 7" key="1">
    <citation type="submission" date="2022-04" db="EMBL/GenBank/DDBJ databases">
        <title>Leucobacter sp. isolated from rhizosphere of onion.</title>
        <authorList>
            <person name="Won M."/>
            <person name="Lee C.-M."/>
            <person name="Woen H.-Y."/>
            <person name="Kwon S.-W."/>
        </authorList>
    </citation>
    <scope>NUCLEOTIDE SEQUENCE [LARGE SCALE GENOMIC DNA]</scope>
    <source>
        <strain evidence="6 7">H25R-14</strain>
    </source>
</reference>
<evidence type="ECO:0000256" key="3">
    <source>
        <dbReference type="ARBA" id="ARBA00023163"/>
    </source>
</evidence>
<dbReference type="Gene3D" id="3.30.450.40">
    <property type="match status" value="1"/>
</dbReference>
<evidence type="ECO:0000313" key="7">
    <source>
        <dbReference type="Proteomes" id="UP000831775"/>
    </source>
</evidence>
<evidence type="ECO:0000259" key="5">
    <source>
        <dbReference type="PROSITE" id="PS51078"/>
    </source>
</evidence>
<dbReference type="RefSeq" id="WP_244684999.1">
    <property type="nucleotide sequence ID" value="NZ_CP095043.1"/>
</dbReference>
<dbReference type="PANTHER" id="PTHR30136">
    <property type="entry name" value="HELIX-TURN-HELIX TRANSCRIPTIONAL REGULATOR, ICLR FAMILY"/>
    <property type="match status" value="1"/>
</dbReference>
<dbReference type="Gene3D" id="1.10.10.10">
    <property type="entry name" value="Winged helix-like DNA-binding domain superfamily/Winged helix DNA-binding domain"/>
    <property type="match status" value="1"/>
</dbReference>
<accession>A0ABY4FU32</accession>
<keyword evidence="3" id="KW-0804">Transcription</keyword>